<dbReference type="InParanoid" id="A0A371RFN6"/>
<reference evidence="6 7" key="1">
    <citation type="submission" date="2018-08" db="EMBL/GenBank/DDBJ databases">
        <title>Parvularcula sp. SM1705, isolated from surface water of the South Sea China.</title>
        <authorList>
            <person name="Sun L."/>
        </authorList>
    </citation>
    <scope>NUCLEOTIDE SEQUENCE [LARGE SCALE GENOMIC DNA]</scope>
    <source>
        <strain evidence="6 7">SM1705</strain>
    </source>
</reference>
<dbReference type="FunCoup" id="A0A371RFN6">
    <property type="interactions" value="136"/>
</dbReference>
<keyword evidence="3" id="KW-0804">Transcription</keyword>
<protein>
    <submittedName>
        <fullName evidence="6">TetR/AcrR family transcriptional regulator</fullName>
    </submittedName>
</protein>
<dbReference type="GO" id="GO:0000976">
    <property type="term" value="F:transcription cis-regulatory region binding"/>
    <property type="evidence" value="ECO:0007669"/>
    <property type="project" value="TreeGrafter"/>
</dbReference>
<keyword evidence="2 4" id="KW-0238">DNA-binding</keyword>
<dbReference type="InterPro" id="IPR036271">
    <property type="entry name" value="Tet_transcr_reg_TetR-rel_C_sf"/>
</dbReference>
<dbReference type="GO" id="GO:0003700">
    <property type="term" value="F:DNA-binding transcription factor activity"/>
    <property type="evidence" value="ECO:0007669"/>
    <property type="project" value="TreeGrafter"/>
</dbReference>
<keyword evidence="7" id="KW-1185">Reference proteome</keyword>
<dbReference type="InterPro" id="IPR009057">
    <property type="entry name" value="Homeodomain-like_sf"/>
</dbReference>
<evidence type="ECO:0000313" key="6">
    <source>
        <dbReference type="EMBL" id="RFB04256.1"/>
    </source>
</evidence>
<accession>A0A371RFN6</accession>
<feature type="domain" description="HTH tetR-type" evidence="5">
    <location>
        <begin position="21"/>
        <end position="81"/>
    </location>
</feature>
<dbReference type="SUPFAM" id="SSF48498">
    <property type="entry name" value="Tetracyclin repressor-like, C-terminal domain"/>
    <property type="match status" value="1"/>
</dbReference>
<organism evidence="6 7">
    <name type="scientific">Parvularcula marina</name>
    <dbReference type="NCBI Taxonomy" id="2292771"/>
    <lineage>
        <taxon>Bacteria</taxon>
        <taxon>Pseudomonadati</taxon>
        <taxon>Pseudomonadota</taxon>
        <taxon>Alphaproteobacteria</taxon>
        <taxon>Parvularculales</taxon>
        <taxon>Parvularculaceae</taxon>
        <taxon>Parvularcula</taxon>
    </lineage>
</organism>
<dbReference type="SUPFAM" id="SSF46689">
    <property type="entry name" value="Homeodomain-like"/>
    <property type="match status" value="1"/>
</dbReference>
<evidence type="ECO:0000256" key="4">
    <source>
        <dbReference type="PROSITE-ProRule" id="PRU00335"/>
    </source>
</evidence>
<evidence type="ECO:0000313" key="7">
    <source>
        <dbReference type="Proteomes" id="UP000264589"/>
    </source>
</evidence>
<dbReference type="PANTHER" id="PTHR30055:SF234">
    <property type="entry name" value="HTH-TYPE TRANSCRIPTIONAL REGULATOR BETI"/>
    <property type="match status" value="1"/>
</dbReference>
<evidence type="ECO:0000256" key="2">
    <source>
        <dbReference type="ARBA" id="ARBA00023125"/>
    </source>
</evidence>
<dbReference type="Pfam" id="PF00440">
    <property type="entry name" value="TetR_N"/>
    <property type="match status" value="1"/>
</dbReference>
<comment type="caution">
    <text evidence="6">The sequence shown here is derived from an EMBL/GenBank/DDBJ whole genome shotgun (WGS) entry which is preliminary data.</text>
</comment>
<dbReference type="InterPro" id="IPR001647">
    <property type="entry name" value="HTH_TetR"/>
</dbReference>
<dbReference type="Proteomes" id="UP000264589">
    <property type="component" value="Unassembled WGS sequence"/>
</dbReference>
<evidence type="ECO:0000256" key="3">
    <source>
        <dbReference type="ARBA" id="ARBA00023163"/>
    </source>
</evidence>
<evidence type="ECO:0000259" key="5">
    <source>
        <dbReference type="PROSITE" id="PS50977"/>
    </source>
</evidence>
<sequence>MEAIEERMSESYADYLDRHRSERREKFIRNAADVLAERGIRNTTMDHVAEKAGVSKIVLYRYFGAKDKMVHAVLEDISQALLDADEEPAEWWTERVRRSLPVAREHASAMKLLVRHSAHDPEYGTHLDRLTDELIRRTQERDREILGDGTEGPTDARLLAETITAVLLNAYVRWVDMGSPENDDQFLEWINKSVRAMSYYWRGLEPD</sequence>
<dbReference type="PANTHER" id="PTHR30055">
    <property type="entry name" value="HTH-TYPE TRANSCRIPTIONAL REGULATOR RUTR"/>
    <property type="match status" value="1"/>
</dbReference>
<feature type="DNA-binding region" description="H-T-H motif" evidence="4">
    <location>
        <begin position="44"/>
        <end position="63"/>
    </location>
</feature>
<dbReference type="Gene3D" id="1.10.357.10">
    <property type="entry name" value="Tetracycline Repressor, domain 2"/>
    <property type="match status" value="1"/>
</dbReference>
<dbReference type="PRINTS" id="PR00455">
    <property type="entry name" value="HTHTETR"/>
</dbReference>
<dbReference type="AlphaFoldDB" id="A0A371RFN6"/>
<dbReference type="InterPro" id="IPR050109">
    <property type="entry name" value="HTH-type_TetR-like_transc_reg"/>
</dbReference>
<gene>
    <name evidence="6" type="ORF">DX908_02520</name>
</gene>
<keyword evidence="1" id="KW-0805">Transcription regulation</keyword>
<evidence type="ECO:0000256" key="1">
    <source>
        <dbReference type="ARBA" id="ARBA00023015"/>
    </source>
</evidence>
<dbReference type="EMBL" id="QUQO01000001">
    <property type="protein sequence ID" value="RFB04256.1"/>
    <property type="molecule type" value="Genomic_DNA"/>
</dbReference>
<dbReference type="PROSITE" id="PS50977">
    <property type="entry name" value="HTH_TETR_2"/>
    <property type="match status" value="1"/>
</dbReference>
<name>A0A371RFN6_9PROT</name>
<proteinExistence type="predicted"/>